<sequence>KHAEDGDSKEQFDPVEKNLEKANEKWKKKVRVFLGEPGMIFAVATSAQKRLLRELVTPYYYITALR</sequence>
<feature type="non-terminal residue" evidence="1">
    <location>
        <position position="1"/>
    </location>
</feature>
<accession>A0ACA9T0D4</accession>
<name>A0ACA9T0D4_9GLOM</name>
<reference evidence="1" key="1">
    <citation type="submission" date="2021-06" db="EMBL/GenBank/DDBJ databases">
        <authorList>
            <person name="Kallberg Y."/>
            <person name="Tangrot J."/>
            <person name="Rosling A."/>
        </authorList>
    </citation>
    <scope>NUCLEOTIDE SEQUENCE</scope>
    <source>
        <strain evidence="1">MA461A</strain>
    </source>
</reference>
<gene>
    <name evidence="1" type="ORF">RPERSI_LOCUS36970</name>
</gene>
<organism evidence="1 2">
    <name type="scientific">Racocetra persica</name>
    <dbReference type="NCBI Taxonomy" id="160502"/>
    <lineage>
        <taxon>Eukaryota</taxon>
        <taxon>Fungi</taxon>
        <taxon>Fungi incertae sedis</taxon>
        <taxon>Mucoromycota</taxon>
        <taxon>Glomeromycotina</taxon>
        <taxon>Glomeromycetes</taxon>
        <taxon>Diversisporales</taxon>
        <taxon>Gigasporaceae</taxon>
        <taxon>Racocetra</taxon>
    </lineage>
</organism>
<evidence type="ECO:0000313" key="1">
    <source>
        <dbReference type="EMBL" id="CAG8852239.1"/>
    </source>
</evidence>
<dbReference type="EMBL" id="CAJVQC010180811">
    <property type="protein sequence ID" value="CAG8852239.1"/>
    <property type="molecule type" value="Genomic_DNA"/>
</dbReference>
<keyword evidence="2" id="KW-1185">Reference proteome</keyword>
<comment type="caution">
    <text evidence="1">The sequence shown here is derived from an EMBL/GenBank/DDBJ whole genome shotgun (WGS) entry which is preliminary data.</text>
</comment>
<feature type="non-terminal residue" evidence="1">
    <location>
        <position position="66"/>
    </location>
</feature>
<dbReference type="Proteomes" id="UP000789920">
    <property type="component" value="Unassembled WGS sequence"/>
</dbReference>
<proteinExistence type="predicted"/>
<protein>
    <submittedName>
        <fullName evidence="1">22273_t:CDS:1</fullName>
    </submittedName>
</protein>
<evidence type="ECO:0000313" key="2">
    <source>
        <dbReference type="Proteomes" id="UP000789920"/>
    </source>
</evidence>